<feature type="compositionally biased region" description="Polar residues" evidence="1">
    <location>
        <begin position="71"/>
        <end position="81"/>
    </location>
</feature>
<evidence type="ECO:0000313" key="2">
    <source>
        <dbReference type="EMBL" id="ALP00620.1"/>
    </source>
</evidence>
<sequence length="207" mass="22463">MVRMDFFHALLSKAFISTGARALSSFFLKMGFSGGLALAISYLLQAFAEATPFVAYMAPSGAQCDGDKEVTSSSSSGNWRQYLNLPSPKEGDSAPEPSTARAPVREEAHEPSTSSTWSGSWIEKWLNPEVSSSTPNQGQLQQGETGVAPGQPSQVVEQAGPGPAEQQASLFAKQEEMKRELRDFLQAHTKIATKYNLVSQTEEHKTF</sequence>
<organism evidence="2">
    <name type="scientific">Populus tremula</name>
    <name type="common">European aspen</name>
    <dbReference type="NCBI Taxonomy" id="113636"/>
    <lineage>
        <taxon>Eukaryota</taxon>
        <taxon>Viridiplantae</taxon>
        <taxon>Streptophyta</taxon>
        <taxon>Embryophyta</taxon>
        <taxon>Tracheophyta</taxon>
        <taxon>Spermatophyta</taxon>
        <taxon>Magnoliopsida</taxon>
        <taxon>eudicotyledons</taxon>
        <taxon>Gunneridae</taxon>
        <taxon>Pentapetalae</taxon>
        <taxon>rosids</taxon>
        <taxon>fabids</taxon>
        <taxon>Malpighiales</taxon>
        <taxon>Salicaceae</taxon>
        <taxon>Saliceae</taxon>
        <taxon>Populus</taxon>
    </lineage>
</organism>
<dbReference type="EMBL" id="KT337313">
    <property type="protein sequence ID" value="ALP00620.1"/>
    <property type="molecule type" value="Genomic_DNA"/>
</dbReference>
<feature type="region of interest" description="Disordered" evidence="1">
    <location>
        <begin position="64"/>
        <end position="175"/>
    </location>
</feature>
<proteinExistence type="predicted"/>
<feature type="compositionally biased region" description="Polar residues" evidence="1">
    <location>
        <begin position="129"/>
        <end position="144"/>
    </location>
</feature>
<name>A0A0S2PIV9_POPTN</name>
<protein>
    <submittedName>
        <fullName evidence="2">Uncharacterized protein</fullName>
    </submittedName>
</protein>
<geneLocation type="mitochondrion" evidence="2"/>
<reference evidence="2" key="1">
    <citation type="journal article" date="2016" name="PLoS ONE">
        <title>Genome Sequences of Populus tremula Chloroplast and Mitochondrion: Implications for Holistic Poplar Breeding.</title>
        <authorList>
            <person name="Kersten B."/>
            <person name="Faivre Rampant P."/>
            <person name="Mader M."/>
            <person name="Le Paslier M.C."/>
            <person name="Bounon R."/>
            <person name="Berard A."/>
            <person name="Vettori C."/>
            <person name="Schroeder H."/>
            <person name="Leple J.C."/>
            <person name="Fladung M."/>
        </authorList>
    </citation>
    <scope>NUCLEOTIDE SEQUENCE</scope>
</reference>
<evidence type="ECO:0000256" key="1">
    <source>
        <dbReference type="SAM" id="MobiDB-lite"/>
    </source>
</evidence>
<keyword evidence="2" id="KW-0496">Mitochondrion</keyword>
<accession>A0A0S2PIV9</accession>
<dbReference type="AlphaFoldDB" id="A0A0S2PIV9"/>